<dbReference type="PANTHER" id="PTHR18860">
    <property type="entry name" value="14-3-3 PROTEIN"/>
    <property type="match status" value="1"/>
</dbReference>
<dbReference type="SMART" id="SM00101">
    <property type="entry name" value="14_3_3"/>
    <property type="match status" value="1"/>
</dbReference>
<dbReference type="Gene3D" id="1.20.190.20">
    <property type="entry name" value="14-3-3 domain"/>
    <property type="match status" value="1"/>
</dbReference>
<evidence type="ECO:0000313" key="4">
    <source>
        <dbReference type="EMBL" id="CAE0440059.1"/>
    </source>
</evidence>
<dbReference type="Pfam" id="PF00244">
    <property type="entry name" value="14-3-3"/>
    <property type="match status" value="2"/>
</dbReference>
<dbReference type="EMBL" id="HBIN01013519">
    <property type="protein sequence ID" value="CAE0440059.1"/>
    <property type="molecule type" value="Transcribed_RNA"/>
</dbReference>
<feature type="region of interest" description="Disordered" evidence="2">
    <location>
        <begin position="267"/>
        <end position="316"/>
    </location>
</feature>
<dbReference type="CDD" id="cd08774">
    <property type="entry name" value="14-3-3"/>
    <property type="match status" value="1"/>
</dbReference>
<dbReference type="AlphaFoldDB" id="A0A7S3PI66"/>
<dbReference type="SUPFAM" id="SSF48445">
    <property type="entry name" value="14-3-3 protein"/>
    <property type="match status" value="1"/>
</dbReference>
<feature type="region of interest" description="Disordered" evidence="2">
    <location>
        <begin position="1"/>
        <end position="20"/>
    </location>
</feature>
<feature type="compositionally biased region" description="Low complexity" evidence="2">
    <location>
        <begin position="7"/>
        <end position="16"/>
    </location>
</feature>
<gene>
    <name evidence="4" type="ORF">ASTO00021_LOCUS10210</name>
</gene>
<dbReference type="InterPro" id="IPR023410">
    <property type="entry name" value="14-3-3_domain"/>
</dbReference>
<feature type="compositionally biased region" description="Basic and acidic residues" evidence="2">
    <location>
        <begin position="280"/>
        <end position="302"/>
    </location>
</feature>
<dbReference type="PRINTS" id="PR00305">
    <property type="entry name" value="1433ZETA"/>
</dbReference>
<protein>
    <recommendedName>
        <fullName evidence="3">14-3-3 domain-containing protein</fullName>
    </recommendedName>
</protein>
<organism evidence="4">
    <name type="scientific">Aplanochytrium stocchinoi</name>
    <dbReference type="NCBI Taxonomy" id="215587"/>
    <lineage>
        <taxon>Eukaryota</taxon>
        <taxon>Sar</taxon>
        <taxon>Stramenopiles</taxon>
        <taxon>Bigyra</taxon>
        <taxon>Labyrinthulomycetes</taxon>
        <taxon>Thraustochytrida</taxon>
        <taxon>Thraustochytriidae</taxon>
        <taxon>Aplanochytrium</taxon>
    </lineage>
</organism>
<proteinExistence type="inferred from homology"/>
<feature type="domain" description="14-3-3" evidence="3">
    <location>
        <begin position="32"/>
        <end position="290"/>
    </location>
</feature>
<reference evidence="4" key="1">
    <citation type="submission" date="2021-01" db="EMBL/GenBank/DDBJ databases">
        <authorList>
            <person name="Corre E."/>
            <person name="Pelletier E."/>
            <person name="Niang G."/>
            <person name="Scheremetjew M."/>
            <person name="Finn R."/>
            <person name="Kale V."/>
            <person name="Holt S."/>
            <person name="Cochrane G."/>
            <person name="Meng A."/>
            <person name="Brown T."/>
            <person name="Cohen L."/>
        </authorList>
    </citation>
    <scope>NUCLEOTIDE SEQUENCE</scope>
    <source>
        <strain evidence="4">GSBS06</strain>
    </source>
</reference>
<dbReference type="InterPro" id="IPR036815">
    <property type="entry name" value="14-3-3_dom_sf"/>
</dbReference>
<name>A0A7S3PI66_9STRA</name>
<sequence>MMTTAMSGSEMQVQVESESEPVLEMDIHKVPREKVMALAMLAHQVGRPSEAADYMISAIRAGFEKSPDVQINKKERLLLAKVYKEKVGELRTAVKNMDSLLHSPDFPKDERAQNLMSSYRKQVVKELVESCLQIVCLVSEILLPTARDSEVKVSMSKMAGDYSWYIAQIPTSSWIGVDVREIENGATGAQTPEELVEYVIFKTEEFYTLAYTEAQTHLSPTHPIRLELELNLAVFYYEVKQDTNKAIDFAKDAYDDAIAELDEEYHEDLDSTLDSSTGIIREKEKEKEKEDPKHKSMDKDVDALDSNGNKKHGVTTTLKLLKEKLQMWERRNNKNT</sequence>
<accession>A0A7S3PI66</accession>
<comment type="similarity">
    <text evidence="1">Belongs to the 14-3-3 family.</text>
</comment>
<evidence type="ECO:0000256" key="2">
    <source>
        <dbReference type="SAM" id="MobiDB-lite"/>
    </source>
</evidence>
<evidence type="ECO:0000256" key="1">
    <source>
        <dbReference type="ARBA" id="ARBA00006141"/>
    </source>
</evidence>
<dbReference type="InterPro" id="IPR000308">
    <property type="entry name" value="14-3-3"/>
</dbReference>
<evidence type="ECO:0000259" key="3">
    <source>
        <dbReference type="SMART" id="SM00101"/>
    </source>
</evidence>